<name>L7EW46_STRT8</name>
<keyword evidence="3" id="KW-1185">Reference proteome</keyword>
<dbReference type="AlphaFoldDB" id="L7EW46"/>
<sequence>MAFSPRSFVSKKGLPRTAGAVAAIAVGATLLAAPSASAADNPTPKELLQTCNVSTSLCVFHPQSFQEYTGPSHHLGPTVYNCATNANTLTVGGEETVGSSDSVGLTITASAGFAKVFEVGLETSYNRTWERSHMDKVEFGTSVPAGYKGWVERGTPKRKATGWYEIQYKNRHWGHFDWYVYNYTESGWDVGKSNGGYANFKDAPMTQQERNEHCGR</sequence>
<reference evidence="2 3" key="1">
    <citation type="journal article" date="2011" name="Plasmid">
        <title>Streptomyces turgidiscabies Car8 contains a modular pathogenicity island that shares virulence genes with other actinobacterial plant pathogens.</title>
        <authorList>
            <person name="Huguet-Tapia J.C."/>
            <person name="Badger J.H."/>
            <person name="Loria R."/>
            <person name="Pettis G.S."/>
        </authorList>
    </citation>
    <scope>NUCLEOTIDE SEQUENCE [LARGE SCALE GENOMIC DNA]</scope>
    <source>
        <strain evidence="2 3">Car8</strain>
    </source>
</reference>
<dbReference type="RefSeq" id="WP_006382114.1">
    <property type="nucleotide sequence ID" value="NZ_AEJB01000562.1"/>
</dbReference>
<evidence type="ECO:0000256" key="1">
    <source>
        <dbReference type="SAM" id="SignalP"/>
    </source>
</evidence>
<evidence type="ECO:0000313" key="2">
    <source>
        <dbReference type="EMBL" id="ELP62941.1"/>
    </source>
</evidence>
<accession>L7EW46</accession>
<protein>
    <recommendedName>
        <fullName evidence="4">Tat pathway signal sequence domain protein</fullName>
    </recommendedName>
</protein>
<organism evidence="2 3">
    <name type="scientific">Streptomyces turgidiscabies (strain Car8)</name>
    <dbReference type="NCBI Taxonomy" id="698760"/>
    <lineage>
        <taxon>Bacteria</taxon>
        <taxon>Bacillati</taxon>
        <taxon>Actinomycetota</taxon>
        <taxon>Actinomycetes</taxon>
        <taxon>Kitasatosporales</taxon>
        <taxon>Streptomycetaceae</taxon>
        <taxon>Streptomyces</taxon>
    </lineage>
</organism>
<dbReference type="PATRIC" id="fig|698760.3.peg.8134"/>
<proteinExistence type="predicted"/>
<gene>
    <name evidence="2" type="ORF">STRTUCAR8_05357</name>
</gene>
<feature type="signal peptide" evidence="1">
    <location>
        <begin position="1"/>
        <end position="38"/>
    </location>
</feature>
<dbReference type="Proteomes" id="UP000010931">
    <property type="component" value="Unassembled WGS sequence"/>
</dbReference>
<evidence type="ECO:0000313" key="3">
    <source>
        <dbReference type="Proteomes" id="UP000010931"/>
    </source>
</evidence>
<keyword evidence="1" id="KW-0732">Signal</keyword>
<dbReference type="GeneID" id="97399573"/>
<evidence type="ECO:0008006" key="4">
    <source>
        <dbReference type="Google" id="ProtNLM"/>
    </source>
</evidence>
<comment type="caution">
    <text evidence="2">The sequence shown here is derived from an EMBL/GenBank/DDBJ whole genome shotgun (WGS) entry which is preliminary data.</text>
</comment>
<feature type="chain" id="PRO_5003972965" description="Tat pathway signal sequence domain protein" evidence="1">
    <location>
        <begin position="39"/>
        <end position="216"/>
    </location>
</feature>
<dbReference type="EMBL" id="AEJB01000562">
    <property type="protein sequence ID" value="ELP62941.1"/>
    <property type="molecule type" value="Genomic_DNA"/>
</dbReference>
<dbReference type="STRING" id="85558.T45_01107"/>